<dbReference type="Proteomes" id="UP000181884">
    <property type="component" value="Unassembled WGS sequence"/>
</dbReference>
<dbReference type="SMART" id="SM00850">
    <property type="entry name" value="LytTR"/>
    <property type="match status" value="1"/>
</dbReference>
<gene>
    <name evidence="4" type="ORF">RU97_GL000699</name>
</gene>
<evidence type="ECO:0000313" key="4">
    <source>
        <dbReference type="EMBL" id="OJG19128.1"/>
    </source>
</evidence>
<dbReference type="PANTHER" id="PTHR37299:SF1">
    <property type="entry name" value="STAGE 0 SPORULATION PROTEIN A HOMOLOG"/>
    <property type="match status" value="1"/>
</dbReference>
<dbReference type="PANTHER" id="PTHR37299">
    <property type="entry name" value="TRANSCRIPTIONAL REGULATOR-RELATED"/>
    <property type="match status" value="1"/>
</dbReference>
<feature type="domain" description="HTH LytTR-type" evidence="3">
    <location>
        <begin position="130"/>
        <end position="228"/>
    </location>
</feature>
<dbReference type="AlphaFoldDB" id="A0A1L8RHA0"/>
<feature type="modified residue" description="4-aspartylphosphate" evidence="1">
    <location>
        <position position="57"/>
    </location>
</feature>
<keyword evidence="1" id="KW-0597">Phosphoprotein</keyword>
<organism evidence="4 5">
    <name type="scientific">Enterococcus canis</name>
    <dbReference type="NCBI Taxonomy" id="214095"/>
    <lineage>
        <taxon>Bacteria</taxon>
        <taxon>Bacillati</taxon>
        <taxon>Bacillota</taxon>
        <taxon>Bacilli</taxon>
        <taxon>Lactobacillales</taxon>
        <taxon>Enterococcaceae</taxon>
        <taxon>Enterococcus</taxon>
    </lineage>
</organism>
<protein>
    <submittedName>
        <fullName evidence="4">Response regulator</fullName>
    </submittedName>
</protein>
<keyword evidence="5" id="KW-1185">Reference proteome</keyword>
<dbReference type="GO" id="GO:0003677">
    <property type="term" value="F:DNA binding"/>
    <property type="evidence" value="ECO:0007669"/>
    <property type="project" value="InterPro"/>
</dbReference>
<accession>A0A1L8RHA0</accession>
<dbReference type="InterPro" id="IPR046947">
    <property type="entry name" value="LytR-like"/>
</dbReference>
<dbReference type="EMBL" id="JXKH01000002">
    <property type="protein sequence ID" value="OJG19128.1"/>
    <property type="molecule type" value="Genomic_DNA"/>
</dbReference>
<evidence type="ECO:0000256" key="1">
    <source>
        <dbReference type="PROSITE-ProRule" id="PRU00169"/>
    </source>
</evidence>
<feature type="domain" description="Response regulatory" evidence="2">
    <location>
        <begin position="3"/>
        <end position="120"/>
    </location>
</feature>
<dbReference type="InterPro" id="IPR011006">
    <property type="entry name" value="CheY-like_superfamily"/>
</dbReference>
<dbReference type="SMART" id="SM00448">
    <property type="entry name" value="REC"/>
    <property type="match status" value="1"/>
</dbReference>
<dbReference type="RefSeq" id="WP_067389205.1">
    <property type="nucleotide sequence ID" value="NZ_JXKH01000002.1"/>
</dbReference>
<dbReference type="SUPFAM" id="SSF52172">
    <property type="entry name" value="CheY-like"/>
    <property type="match status" value="1"/>
</dbReference>
<proteinExistence type="predicted"/>
<evidence type="ECO:0000259" key="3">
    <source>
        <dbReference type="PROSITE" id="PS50930"/>
    </source>
</evidence>
<comment type="caution">
    <text evidence="4">The sequence shown here is derived from an EMBL/GenBank/DDBJ whole genome shotgun (WGS) entry which is preliminary data.</text>
</comment>
<name>A0A1L8RHA0_9ENTE</name>
<sequence>MIKVAICDDDLIVAQQIESAILNFDKYKSQLEVDVFTSAVELLTFCQKEDYMFFFLDIEMPSMMGIELARSIRERGNHSPIVFVTSFSEYMEEVFHLHTFDYLLKPVSEKDVQHVVDKLMSYLNMSSNRFVFEYNRSTYSLLYAEIIYIEKQSRQALIHTKTDTYKVNLSSDEIISRLDQNFIRAHNSFIINAVHITEFNSKYLKLSQDIVIPIGRKYSKDVKSFIVEMMRKTMGWIF</sequence>
<dbReference type="Gene3D" id="2.40.50.1020">
    <property type="entry name" value="LytTr DNA-binding domain"/>
    <property type="match status" value="1"/>
</dbReference>
<dbReference type="PROSITE" id="PS50110">
    <property type="entry name" value="RESPONSE_REGULATORY"/>
    <property type="match status" value="1"/>
</dbReference>
<dbReference type="Pfam" id="PF04397">
    <property type="entry name" value="LytTR"/>
    <property type="match status" value="1"/>
</dbReference>
<reference evidence="4 5" key="1">
    <citation type="submission" date="2014-12" db="EMBL/GenBank/DDBJ databases">
        <title>Draft genome sequences of 29 type strains of Enterococci.</title>
        <authorList>
            <person name="Zhong Z."/>
            <person name="Sun Z."/>
            <person name="Liu W."/>
            <person name="Zhang W."/>
            <person name="Zhang H."/>
        </authorList>
    </citation>
    <scope>NUCLEOTIDE SEQUENCE [LARGE SCALE GENOMIC DNA]</scope>
    <source>
        <strain evidence="4 5">DSM 17029</strain>
    </source>
</reference>
<dbReference type="Pfam" id="PF00072">
    <property type="entry name" value="Response_reg"/>
    <property type="match status" value="1"/>
</dbReference>
<evidence type="ECO:0000313" key="5">
    <source>
        <dbReference type="Proteomes" id="UP000181884"/>
    </source>
</evidence>
<dbReference type="InterPro" id="IPR007492">
    <property type="entry name" value="LytTR_DNA-bd_dom"/>
</dbReference>
<dbReference type="GO" id="GO:0000156">
    <property type="term" value="F:phosphorelay response regulator activity"/>
    <property type="evidence" value="ECO:0007669"/>
    <property type="project" value="InterPro"/>
</dbReference>
<dbReference type="Gene3D" id="3.40.50.2300">
    <property type="match status" value="1"/>
</dbReference>
<dbReference type="STRING" id="214095.RU97_GL000699"/>
<dbReference type="PROSITE" id="PS50930">
    <property type="entry name" value="HTH_LYTTR"/>
    <property type="match status" value="1"/>
</dbReference>
<dbReference type="InterPro" id="IPR001789">
    <property type="entry name" value="Sig_transdc_resp-reg_receiver"/>
</dbReference>
<evidence type="ECO:0000259" key="2">
    <source>
        <dbReference type="PROSITE" id="PS50110"/>
    </source>
</evidence>